<evidence type="ECO:0000259" key="2">
    <source>
        <dbReference type="Pfam" id="PF25583"/>
    </source>
</evidence>
<dbReference type="RefSeq" id="WP_110887800.1">
    <property type="nucleotide sequence ID" value="NZ_QJSX01000013.1"/>
</dbReference>
<proteinExistence type="predicted"/>
<dbReference type="InterPro" id="IPR057727">
    <property type="entry name" value="WCX_dom"/>
</dbReference>
<evidence type="ECO:0000313" key="3">
    <source>
        <dbReference type="EMBL" id="PYE52031.1"/>
    </source>
</evidence>
<dbReference type="InterPro" id="IPR051534">
    <property type="entry name" value="CBASS_pafABC_assoc_protein"/>
</dbReference>
<reference evidence="3 4" key="1">
    <citation type="submission" date="2018-06" db="EMBL/GenBank/DDBJ databases">
        <title>Genomic Encyclopedia of Type Strains, Phase IV (KMG-IV): sequencing the most valuable type-strain genomes for metagenomic binning, comparative biology and taxonomic classification.</title>
        <authorList>
            <person name="Goeker M."/>
        </authorList>
    </citation>
    <scope>NUCLEOTIDE SEQUENCE [LARGE SCALE GENOMIC DNA]</scope>
    <source>
        <strain evidence="3 4">DSM 18048</strain>
    </source>
</reference>
<feature type="domain" description="WYL" evidence="1">
    <location>
        <begin position="141"/>
        <end position="211"/>
    </location>
</feature>
<name>A0A318S8B9_9DEIO</name>
<dbReference type="Pfam" id="PF13280">
    <property type="entry name" value="WYL"/>
    <property type="match status" value="1"/>
</dbReference>
<keyword evidence="4" id="KW-1185">Reference proteome</keyword>
<protein>
    <submittedName>
        <fullName evidence="3">Proteasome accessory factor B</fullName>
    </submittedName>
</protein>
<dbReference type="Proteomes" id="UP000248326">
    <property type="component" value="Unassembled WGS sequence"/>
</dbReference>
<dbReference type="AlphaFoldDB" id="A0A318S8B9"/>
<keyword evidence="3" id="KW-0647">Proteasome</keyword>
<accession>A0A318S8B9</accession>
<sequence length="330" mass="37267">MPELRSNARAERLVAIMQSLEMADRTSSELLDRLNLPSEKLRSLQRDLALLCDRGDIEKLDSGHYRSKRRTLKSLNPDNPVEALALYSAARLLVHHASSFHPSYLEVLEMITHRLPEPARSIAVRANAEYAKRPRSGDARTLDITAQAWVDRRALTFEYAAVGKTTARRVELDVYHVEINAHNRAAYAIGLDRSSTPPQVKVFKVARMRNPHPTSRTYDIPDDFDALQFFAGAWGVMTGEPRRVDLLFSPKVESRLREDHFPQQVEPLQRLSDGRVLLSLMIANTTEIKPWLLSWGAEVEVLRPAELREEMRKTLADASALYAPAPVGSA</sequence>
<dbReference type="EMBL" id="QJSX01000013">
    <property type="protein sequence ID" value="PYE52031.1"/>
    <property type="molecule type" value="Genomic_DNA"/>
</dbReference>
<dbReference type="PANTHER" id="PTHR34580:SF1">
    <property type="entry name" value="PROTEIN PAFC"/>
    <property type="match status" value="1"/>
</dbReference>
<dbReference type="InterPro" id="IPR026881">
    <property type="entry name" value="WYL_dom"/>
</dbReference>
<comment type="caution">
    <text evidence="3">The sequence shown here is derived from an EMBL/GenBank/DDBJ whole genome shotgun (WGS) entry which is preliminary data.</text>
</comment>
<dbReference type="Pfam" id="PF25583">
    <property type="entry name" value="WCX"/>
    <property type="match status" value="1"/>
</dbReference>
<feature type="domain" description="WCX" evidence="2">
    <location>
        <begin position="241"/>
        <end position="318"/>
    </location>
</feature>
<gene>
    <name evidence="3" type="ORF">DES52_11377</name>
</gene>
<dbReference type="OrthoDB" id="9772503at2"/>
<dbReference type="GO" id="GO:0000502">
    <property type="term" value="C:proteasome complex"/>
    <property type="evidence" value="ECO:0007669"/>
    <property type="project" value="UniProtKB-KW"/>
</dbReference>
<dbReference type="PANTHER" id="PTHR34580">
    <property type="match status" value="1"/>
</dbReference>
<evidence type="ECO:0000313" key="4">
    <source>
        <dbReference type="Proteomes" id="UP000248326"/>
    </source>
</evidence>
<organism evidence="3 4">
    <name type="scientific">Deinococcus yavapaiensis KR-236</name>
    <dbReference type="NCBI Taxonomy" id="694435"/>
    <lineage>
        <taxon>Bacteria</taxon>
        <taxon>Thermotogati</taxon>
        <taxon>Deinococcota</taxon>
        <taxon>Deinococci</taxon>
        <taxon>Deinococcales</taxon>
        <taxon>Deinococcaceae</taxon>
        <taxon>Deinococcus</taxon>
    </lineage>
</organism>
<evidence type="ECO:0000259" key="1">
    <source>
        <dbReference type="Pfam" id="PF13280"/>
    </source>
</evidence>